<comment type="caution">
    <text evidence="1">The sequence shown here is derived from an EMBL/GenBank/DDBJ whole genome shotgun (WGS) entry which is preliminary data.</text>
</comment>
<gene>
    <name evidence="1" type="ORF">FHS89_003266</name>
</gene>
<dbReference type="AlphaFoldDB" id="A0A840WT88"/>
<keyword evidence="2" id="KW-1185">Reference proteome</keyword>
<reference evidence="1 2" key="1">
    <citation type="submission" date="2020-08" db="EMBL/GenBank/DDBJ databases">
        <title>Genomic Encyclopedia of Type Strains, Phase IV (KMG-IV): sequencing the most valuable type-strain genomes for metagenomic binning, comparative biology and taxonomic classification.</title>
        <authorList>
            <person name="Goeker M."/>
        </authorList>
    </citation>
    <scope>NUCLEOTIDE SEQUENCE [LARGE SCALE GENOMIC DNA]</scope>
    <source>
        <strain evidence="1 2">DSM 103377</strain>
    </source>
</reference>
<dbReference type="EMBL" id="JACIJS010000023">
    <property type="protein sequence ID" value="MBB5517213.1"/>
    <property type="molecule type" value="Genomic_DNA"/>
</dbReference>
<name>A0A840WT88_9RHOB</name>
<accession>A0A840WT88</accession>
<dbReference type="RefSeq" id="WP_281376718.1">
    <property type="nucleotide sequence ID" value="NZ_JACIJS010000023.1"/>
</dbReference>
<evidence type="ECO:0000313" key="2">
    <source>
        <dbReference type="Proteomes" id="UP000553766"/>
    </source>
</evidence>
<dbReference type="Proteomes" id="UP000553766">
    <property type="component" value="Unassembled WGS sequence"/>
</dbReference>
<sequence length="40" mass="4175">MIDAMTEAPVTQPDEISLDDLSDADIDALLAAELDQGAAE</sequence>
<evidence type="ECO:0000313" key="1">
    <source>
        <dbReference type="EMBL" id="MBB5517213.1"/>
    </source>
</evidence>
<protein>
    <submittedName>
        <fullName evidence="1">Uncharacterized protein</fullName>
    </submittedName>
</protein>
<proteinExistence type="predicted"/>
<organism evidence="1 2">
    <name type="scientific">Rubricella aquisinus</name>
    <dbReference type="NCBI Taxonomy" id="2028108"/>
    <lineage>
        <taxon>Bacteria</taxon>
        <taxon>Pseudomonadati</taxon>
        <taxon>Pseudomonadota</taxon>
        <taxon>Alphaproteobacteria</taxon>
        <taxon>Rhodobacterales</taxon>
        <taxon>Paracoccaceae</taxon>
        <taxon>Rubricella</taxon>
    </lineage>
</organism>